<reference evidence="2 3" key="1">
    <citation type="submission" date="2019-03" db="EMBL/GenBank/DDBJ databases">
        <title>Genomic Encyclopedia of Archaeal and Bacterial Type Strains, Phase II (KMG-II): from individual species to whole genera.</title>
        <authorList>
            <person name="Goeker M."/>
        </authorList>
    </citation>
    <scope>NUCLEOTIDE SEQUENCE [LARGE SCALE GENOMIC DNA]</scope>
    <source>
        <strain evidence="2 3">DSM 28323</strain>
    </source>
</reference>
<accession>A0A4R6J1R8</accession>
<evidence type="ECO:0000313" key="3">
    <source>
        <dbReference type="Proteomes" id="UP000295741"/>
    </source>
</evidence>
<proteinExistence type="predicted"/>
<organism evidence="2 3">
    <name type="scientific">Sediminibacterium goheungense</name>
    <dbReference type="NCBI Taxonomy" id="1086393"/>
    <lineage>
        <taxon>Bacteria</taxon>
        <taxon>Pseudomonadati</taxon>
        <taxon>Bacteroidota</taxon>
        <taxon>Chitinophagia</taxon>
        <taxon>Chitinophagales</taxon>
        <taxon>Chitinophagaceae</taxon>
        <taxon>Sediminibacterium</taxon>
    </lineage>
</organism>
<keyword evidence="1" id="KW-0472">Membrane</keyword>
<comment type="caution">
    <text evidence="2">The sequence shown here is derived from an EMBL/GenBank/DDBJ whole genome shotgun (WGS) entry which is preliminary data.</text>
</comment>
<dbReference type="Proteomes" id="UP000295741">
    <property type="component" value="Unassembled WGS sequence"/>
</dbReference>
<dbReference type="InterPro" id="IPR045764">
    <property type="entry name" value="DUF6132"/>
</dbReference>
<keyword evidence="3" id="KW-1185">Reference proteome</keyword>
<evidence type="ECO:0000256" key="1">
    <source>
        <dbReference type="SAM" id="Phobius"/>
    </source>
</evidence>
<dbReference type="AlphaFoldDB" id="A0A4R6J1R8"/>
<dbReference type="OrthoDB" id="2062758at2"/>
<protein>
    <submittedName>
        <fullName evidence="2">Uncharacterized protein</fullName>
    </submittedName>
</protein>
<keyword evidence="1" id="KW-0812">Transmembrane</keyword>
<name>A0A4R6J1R8_9BACT</name>
<dbReference type="EMBL" id="SNWP01000010">
    <property type="protein sequence ID" value="TDO29199.1"/>
    <property type="molecule type" value="Genomic_DNA"/>
</dbReference>
<dbReference type="RefSeq" id="WP_133473802.1">
    <property type="nucleotide sequence ID" value="NZ_SNWP01000010.1"/>
</dbReference>
<sequence>MKKWFKNNSLLLVGAVAGALTGYLYWKFVGCSSGTCAITSKPLNSTLYFAVLGMLVCSLFKKSPKKESHVE</sequence>
<evidence type="ECO:0000313" key="2">
    <source>
        <dbReference type="EMBL" id="TDO29199.1"/>
    </source>
</evidence>
<keyword evidence="1" id="KW-1133">Transmembrane helix</keyword>
<feature type="transmembrane region" description="Helical" evidence="1">
    <location>
        <begin position="43"/>
        <end position="60"/>
    </location>
</feature>
<dbReference type="Pfam" id="PF19628">
    <property type="entry name" value="DUF6132"/>
    <property type="match status" value="1"/>
</dbReference>
<gene>
    <name evidence="2" type="ORF">BC659_1282</name>
</gene>